<sequence length="480" mass="53460">MDDNDASSKTSHTRFGEKECLPKTAQAFSASSHRSTIVPCSVPRFTGHVSLKFVHVYIGNPRHICRRNSRSRHGDCSSLRVPRSVPFINTPFLDRSLSSSLPFRQTMDDISIEATTTLTNGRQIPLLGLGVYRSQPGEETEKAVLWALEWRPDGMGGESWDCYVIQWAPQDLLYARAFARSHATFDTRLATVTSTPRTSTGTRPTWETRSGKAAFHATKSSSPPNSGTQVPYLPIASFSLLLHLLTPLTSHPPTDQGFDSALRACDNSLRKLGLDYVDLYITHSPNPGPKRRKESWDAMQQLVVKGKVKSIGVSNYGVHHLKELLGSNPTIRPVVNQVEIHPWLTRTDIVTFCEQQNIIVEAYSPLTNGRRLSDAMLVRVANKYDKTPAQVLIRWSLQRGFVVLPKSVTRERIEENADVFDFDLAEGDMDALNGLNENYTSGAFWERLGPHHRALSLLPPPATGRAVQSARLIGSCVRHV</sequence>
<evidence type="ECO:0000256" key="1">
    <source>
        <dbReference type="SAM" id="MobiDB-lite"/>
    </source>
</evidence>
<dbReference type="PANTHER" id="PTHR43827:SF13">
    <property type="entry name" value="ALDO_KETO REDUCTASE FAMILY PROTEIN"/>
    <property type="match status" value="1"/>
</dbReference>
<keyword evidence="4" id="KW-1185">Reference proteome</keyword>
<gene>
    <name evidence="3" type="ORF">BC936DRAFT_140210</name>
</gene>
<dbReference type="Proteomes" id="UP000268093">
    <property type="component" value="Unassembled WGS sequence"/>
</dbReference>
<dbReference type="PRINTS" id="PR00069">
    <property type="entry name" value="ALDKETRDTASE"/>
</dbReference>
<dbReference type="InterPro" id="IPR020471">
    <property type="entry name" value="AKR"/>
</dbReference>
<name>A0A433AWK6_9FUNG</name>
<dbReference type="Gene3D" id="3.20.20.100">
    <property type="entry name" value="NADP-dependent oxidoreductase domain"/>
    <property type="match status" value="1"/>
</dbReference>
<dbReference type="PROSITE" id="PS00062">
    <property type="entry name" value="ALDOKETO_REDUCTASE_2"/>
    <property type="match status" value="1"/>
</dbReference>
<dbReference type="SUPFAM" id="SSF51430">
    <property type="entry name" value="NAD(P)-linked oxidoreductase"/>
    <property type="match status" value="1"/>
</dbReference>
<dbReference type="CDD" id="cd19071">
    <property type="entry name" value="AKR_AKR1-5-like"/>
    <property type="match status" value="1"/>
</dbReference>
<accession>A0A433AWK6</accession>
<dbReference type="EMBL" id="RBNI01016611">
    <property type="protein sequence ID" value="RUP07072.1"/>
    <property type="molecule type" value="Genomic_DNA"/>
</dbReference>
<dbReference type="OrthoDB" id="416253at2759"/>
<dbReference type="InterPro" id="IPR023210">
    <property type="entry name" value="NADP_OxRdtase_dom"/>
</dbReference>
<feature type="domain" description="NADP-dependent oxidoreductase" evidence="2">
    <location>
        <begin position="260"/>
        <end position="436"/>
    </location>
</feature>
<dbReference type="PROSITE" id="PS00063">
    <property type="entry name" value="ALDOKETO_REDUCTASE_3"/>
    <property type="match status" value="1"/>
</dbReference>
<dbReference type="PANTHER" id="PTHR43827">
    <property type="entry name" value="2,5-DIKETO-D-GLUCONIC ACID REDUCTASE"/>
    <property type="match status" value="1"/>
</dbReference>
<dbReference type="Pfam" id="PF00248">
    <property type="entry name" value="Aldo_ket_red"/>
    <property type="match status" value="1"/>
</dbReference>
<proteinExistence type="predicted"/>
<organism evidence="3 4">
    <name type="scientific">Jimgerdemannia flammicorona</name>
    <dbReference type="NCBI Taxonomy" id="994334"/>
    <lineage>
        <taxon>Eukaryota</taxon>
        <taxon>Fungi</taxon>
        <taxon>Fungi incertae sedis</taxon>
        <taxon>Mucoromycota</taxon>
        <taxon>Mucoromycotina</taxon>
        <taxon>Endogonomycetes</taxon>
        <taxon>Endogonales</taxon>
        <taxon>Endogonaceae</taxon>
        <taxon>Jimgerdemannia</taxon>
    </lineage>
</organism>
<evidence type="ECO:0000313" key="4">
    <source>
        <dbReference type="Proteomes" id="UP000268093"/>
    </source>
</evidence>
<feature type="region of interest" description="Disordered" evidence="1">
    <location>
        <begin position="194"/>
        <end position="227"/>
    </location>
</feature>
<evidence type="ECO:0000313" key="3">
    <source>
        <dbReference type="EMBL" id="RUP07072.1"/>
    </source>
</evidence>
<dbReference type="AlphaFoldDB" id="A0A433AWK6"/>
<protein>
    <submittedName>
        <fullName evidence="3">NADP-dependent oxidoreductase domain-containing protein</fullName>
    </submittedName>
</protein>
<feature type="compositionally biased region" description="Polar residues" evidence="1">
    <location>
        <begin position="218"/>
        <end position="227"/>
    </location>
</feature>
<reference evidence="3 4" key="1">
    <citation type="journal article" date="2018" name="New Phytol.">
        <title>Phylogenomics of Endogonaceae and evolution of mycorrhizas within Mucoromycota.</title>
        <authorList>
            <person name="Chang Y."/>
            <person name="Desiro A."/>
            <person name="Na H."/>
            <person name="Sandor L."/>
            <person name="Lipzen A."/>
            <person name="Clum A."/>
            <person name="Barry K."/>
            <person name="Grigoriev I.V."/>
            <person name="Martin F.M."/>
            <person name="Stajich J.E."/>
            <person name="Smith M.E."/>
            <person name="Bonito G."/>
            <person name="Spatafora J.W."/>
        </authorList>
    </citation>
    <scope>NUCLEOTIDE SEQUENCE [LARGE SCALE GENOMIC DNA]</scope>
    <source>
        <strain evidence="3 4">GMNB39</strain>
    </source>
</reference>
<feature type="compositionally biased region" description="Low complexity" evidence="1">
    <location>
        <begin position="194"/>
        <end position="205"/>
    </location>
</feature>
<dbReference type="GO" id="GO:0016491">
    <property type="term" value="F:oxidoreductase activity"/>
    <property type="evidence" value="ECO:0007669"/>
    <property type="project" value="InterPro"/>
</dbReference>
<dbReference type="InterPro" id="IPR036812">
    <property type="entry name" value="NAD(P)_OxRdtase_dom_sf"/>
</dbReference>
<dbReference type="InterPro" id="IPR018170">
    <property type="entry name" value="Aldo/ket_reductase_CS"/>
</dbReference>
<comment type="caution">
    <text evidence="3">The sequence shown here is derived from an EMBL/GenBank/DDBJ whole genome shotgun (WGS) entry which is preliminary data.</text>
</comment>
<evidence type="ECO:0000259" key="2">
    <source>
        <dbReference type="Pfam" id="PF00248"/>
    </source>
</evidence>